<keyword evidence="1" id="KW-0812">Transmembrane</keyword>
<dbReference type="Proteomes" id="UP000005268">
    <property type="component" value="Chromosome"/>
</dbReference>
<protein>
    <submittedName>
        <fullName evidence="2">Peptidase</fullName>
    </submittedName>
</protein>
<feature type="transmembrane region" description="Helical" evidence="1">
    <location>
        <begin position="385"/>
        <end position="406"/>
    </location>
</feature>
<dbReference type="KEGG" id="ppi:YSA_09308"/>
<dbReference type="InterPro" id="IPR005625">
    <property type="entry name" value="PepSY-ass_TM"/>
</dbReference>
<feature type="transmembrane region" description="Helical" evidence="1">
    <location>
        <begin position="188"/>
        <end position="211"/>
    </location>
</feature>
<reference evidence="2 3" key="1">
    <citation type="journal article" date="2012" name="J. Bacteriol.">
        <title>Complete Genome Sequence of the Naphthalene-Degrading Pseudomonas putida Strain ND6.</title>
        <authorList>
            <person name="Li S."/>
            <person name="Zhao H."/>
            <person name="Li Y."/>
            <person name="Niu S."/>
            <person name="Cai B."/>
        </authorList>
    </citation>
    <scope>NUCLEOTIDE SEQUENCE [LARGE SCALE GENOMIC DNA]</scope>
    <source>
        <strain evidence="2 3">ND6</strain>
    </source>
</reference>
<evidence type="ECO:0000313" key="3">
    <source>
        <dbReference type="Proteomes" id="UP000005268"/>
    </source>
</evidence>
<dbReference type="HOGENOM" id="CLU_031962_4_1_6"/>
<dbReference type="AlphaFoldDB" id="I3V233"/>
<dbReference type="EMBL" id="CP003588">
    <property type="protein sequence ID" value="AFK71804.1"/>
    <property type="molecule type" value="Genomic_DNA"/>
</dbReference>
<sequence>MCFETFAFILTCRFSILIRPYQYSTLWLAHARPPIAEDRLMAQTPKKSKSKLWFLVHSWLALPIWFFVLIVCFTGMLAVVSQEIVWLADPAVRANKPDADTERMSFQQVLEALNKAEPDMVVERLSQPDGSHFAVKANVTLPDGTRPTLYVNPYTGTIQGKTPDFNFEAFTRALHGWWLVPFTNGFSWGWYLVSLLGLPMLASLVTGLVVYKKFWRGFFKPVRTGHGSRIFWGDLHRLSGVWSIWFIAVISVTGTWFLIQAILSDNHITLSSQPIVPVIAREEVPQTPDGSPASRIDLDEAARLAGLAIPGLEVTSISLPATAYSHVMLSGPGWYPLMFQSASVNPYTRNVDSQFLISDRSALEFVTESMRPLHTGDFGGLPIKLVWFFFGLILTLMVLSGLLIWAKRTAQATAAALKRSERAPRAVHSETTVEIHS</sequence>
<evidence type="ECO:0000256" key="1">
    <source>
        <dbReference type="SAM" id="Phobius"/>
    </source>
</evidence>
<dbReference type="PATRIC" id="fig|231023.4.peg.4452"/>
<dbReference type="PANTHER" id="PTHR34219:SF8">
    <property type="entry name" value="PEPSY DOMAIN-CONTAINING PROTEIN"/>
    <property type="match status" value="1"/>
</dbReference>
<keyword evidence="1" id="KW-0472">Membrane</keyword>
<accession>I3V233</accession>
<feature type="transmembrane region" description="Helical" evidence="1">
    <location>
        <begin position="241"/>
        <end position="263"/>
    </location>
</feature>
<proteinExistence type="predicted"/>
<dbReference type="Pfam" id="PF03929">
    <property type="entry name" value="PepSY_TM"/>
    <property type="match status" value="1"/>
</dbReference>
<gene>
    <name evidence="2" type="ORF">YSA_09308</name>
</gene>
<keyword evidence="1" id="KW-1133">Transmembrane helix</keyword>
<dbReference type="PANTHER" id="PTHR34219">
    <property type="entry name" value="IRON-REGULATED INNER MEMBRANE PROTEIN-RELATED"/>
    <property type="match status" value="1"/>
</dbReference>
<evidence type="ECO:0000313" key="2">
    <source>
        <dbReference type="EMBL" id="AFK71804.1"/>
    </source>
</evidence>
<name>I3V233_PSEPU</name>
<feature type="transmembrane region" description="Helical" evidence="1">
    <location>
        <begin position="52"/>
        <end position="80"/>
    </location>
</feature>
<organism evidence="2 3">
    <name type="scientific">Pseudomonas putida ND6</name>
    <dbReference type="NCBI Taxonomy" id="231023"/>
    <lineage>
        <taxon>Bacteria</taxon>
        <taxon>Pseudomonadati</taxon>
        <taxon>Pseudomonadota</taxon>
        <taxon>Gammaproteobacteria</taxon>
        <taxon>Pseudomonadales</taxon>
        <taxon>Pseudomonadaceae</taxon>
        <taxon>Pseudomonas</taxon>
    </lineage>
</organism>